<dbReference type="InterPro" id="IPR048147">
    <property type="entry name" value="CBO0543-like"/>
</dbReference>
<organism evidence="2 3">
    <name type="scientific">Cohnella lubricantis</name>
    <dbReference type="NCBI Taxonomy" id="2163172"/>
    <lineage>
        <taxon>Bacteria</taxon>
        <taxon>Bacillati</taxon>
        <taxon>Bacillota</taxon>
        <taxon>Bacilli</taxon>
        <taxon>Bacillales</taxon>
        <taxon>Paenibacillaceae</taxon>
        <taxon>Cohnella</taxon>
    </lineage>
</organism>
<comment type="caution">
    <text evidence="2">The sequence shown here is derived from an EMBL/GenBank/DDBJ whole genome shotgun (WGS) entry which is preliminary data.</text>
</comment>
<dbReference type="RefSeq" id="WP_185179350.1">
    <property type="nucleotide sequence ID" value="NZ_CBCSEP010000029.1"/>
</dbReference>
<dbReference type="EMBL" id="JACJVN010000048">
    <property type="protein sequence ID" value="MBB6678077.1"/>
    <property type="molecule type" value="Genomic_DNA"/>
</dbReference>
<dbReference type="AlphaFoldDB" id="A0A841TGK2"/>
<dbReference type="NCBIfam" id="NF041644">
    <property type="entry name" value="CBO0543_fam"/>
    <property type="match status" value="1"/>
</dbReference>
<accession>A0A841TGK2</accession>
<evidence type="ECO:0000313" key="3">
    <source>
        <dbReference type="Proteomes" id="UP000574133"/>
    </source>
</evidence>
<feature type="transmembrane region" description="Helical" evidence="1">
    <location>
        <begin position="79"/>
        <end position="98"/>
    </location>
</feature>
<keyword evidence="3" id="KW-1185">Reference proteome</keyword>
<keyword evidence="1" id="KW-1133">Transmembrane helix</keyword>
<sequence>MSGEYYLHHDLFSWQWWLLLILLFVSWIVWLRLADRSRMKDILLFGSMITLVIIVLDYTGSELQLWSYAYQLLPFTTHLSSVDFSVLPVCHMLVYQFCRSWKAFLAANTVMALLFAFVAEPLFVYWDIYLMDHWEFVYSFPIYIAKAAFLKWLLERISPRKQEFG</sequence>
<gene>
    <name evidence="2" type="ORF">H4Q31_12225</name>
</gene>
<protein>
    <submittedName>
        <fullName evidence="2">Uncharacterized protein</fullName>
    </submittedName>
</protein>
<keyword evidence="1" id="KW-0812">Transmembrane</keyword>
<feature type="transmembrane region" description="Helical" evidence="1">
    <location>
        <begin position="12"/>
        <end position="30"/>
    </location>
</feature>
<proteinExistence type="predicted"/>
<evidence type="ECO:0000313" key="2">
    <source>
        <dbReference type="EMBL" id="MBB6678077.1"/>
    </source>
</evidence>
<feature type="transmembrane region" description="Helical" evidence="1">
    <location>
        <begin position="136"/>
        <end position="154"/>
    </location>
</feature>
<feature type="transmembrane region" description="Helical" evidence="1">
    <location>
        <begin position="105"/>
        <end position="124"/>
    </location>
</feature>
<keyword evidence="1" id="KW-0472">Membrane</keyword>
<reference evidence="2 3" key="1">
    <citation type="submission" date="2020-08" db="EMBL/GenBank/DDBJ databases">
        <title>Cohnella phylogeny.</title>
        <authorList>
            <person name="Dunlap C."/>
        </authorList>
    </citation>
    <scope>NUCLEOTIDE SEQUENCE [LARGE SCALE GENOMIC DNA]</scope>
    <source>
        <strain evidence="2 3">DSM 103658</strain>
    </source>
</reference>
<feature type="transmembrane region" description="Helical" evidence="1">
    <location>
        <begin position="42"/>
        <end position="59"/>
    </location>
</feature>
<dbReference type="Proteomes" id="UP000574133">
    <property type="component" value="Unassembled WGS sequence"/>
</dbReference>
<evidence type="ECO:0000256" key="1">
    <source>
        <dbReference type="SAM" id="Phobius"/>
    </source>
</evidence>
<name>A0A841TGK2_9BACL</name>